<reference evidence="8" key="1">
    <citation type="submission" date="2020-09" db="EMBL/GenBank/DDBJ databases">
        <title>Genome-Enabled Discovery of Anthraquinone Biosynthesis in Senna tora.</title>
        <authorList>
            <person name="Kang S.-H."/>
            <person name="Pandey R.P."/>
            <person name="Lee C.-M."/>
            <person name="Sim J.-S."/>
            <person name="Jeong J.-T."/>
            <person name="Choi B.-S."/>
            <person name="Jung M."/>
            <person name="Ginzburg D."/>
            <person name="Zhao K."/>
            <person name="Won S.Y."/>
            <person name="Oh T.-J."/>
            <person name="Yu Y."/>
            <person name="Kim N.-H."/>
            <person name="Lee O.R."/>
            <person name="Lee T.-H."/>
            <person name="Bashyal P."/>
            <person name="Kim T.-S."/>
            <person name="Lee W.-H."/>
            <person name="Kawkins C."/>
            <person name="Kim C.-K."/>
            <person name="Kim J.S."/>
            <person name="Ahn B.O."/>
            <person name="Rhee S.Y."/>
            <person name="Sohng J.K."/>
        </authorList>
    </citation>
    <scope>NUCLEOTIDE SEQUENCE</scope>
    <source>
        <tissue evidence="8">Leaf</tissue>
    </source>
</reference>
<dbReference type="InterPro" id="IPR036396">
    <property type="entry name" value="Cyt_P450_sf"/>
</dbReference>
<proteinExistence type="inferred from homology"/>
<accession>A0A834SNV9</accession>
<comment type="caution">
    <text evidence="8">The sequence shown here is derived from an EMBL/GenBank/DDBJ whole genome shotgun (WGS) entry which is preliminary data.</text>
</comment>
<evidence type="ECO:0000256" key="7">
    <source>
        <dbReference type="RuleBase" id="RU000461"/>
    </source>
</evidence>
<comment type="similarity">
    <text evidence="2 7">Belongs to the cytochrome P450 family.</text>
</comment>
<dbReference type="InterPro" id="IPR017972">
    <property type="entry name" value="Cyt_P450_CS"/>
</dbReference>
<keyword evidence="7" id="KW-0560">Oxidoreductase</keyword>
<sequence>MLGLVLWWWNELWYAVPLMRANKRANKRLPPGHMGLPFIGDMLAFLFYFKLLRRPDEYINAKRRKYGDNIGVFRSHLFGSACIIACAPSVNKFVFQSEDKFRLEWPTVTLMGTTSLVAVHGKEHATLRRFVLNAINSPNSLRRITLLLQPLILSSLQSWATKLKIKAHIETKKMTLENIGRLFGSKEGGAELESIDKLFDIMVKGVRAYPLNIPGFAYHINLQEENMALKSVKTGDFITYEQLSGLKYTNKVVEETIRMANVAAFIHRKVIKEAEYKGYHFPKGWNVILWIRYLHTNPENFEDPLCFNPDRWNEAAKAGTYQVFGGGPRICAGNMLARLQLAILLHHLSTGYKWELVNPEAGVKYLPHPIPEDGVEIMFSKL</sequence>
<dbReference type="InterPro" id="IPR002397">
    <property type="entry name" value="Cyt_P450_B"/>
</dbReference>
<dbReference type="GO" id="GO:0005506">
    <property type="term" value="F:iron ion binding"/>
    <property type="evidence" value="ECO:0007669"/>
    <property type="project" value="InterPro"/>
</dbReference>
<dbReference type="GO" id="GO:0004497">
    <property type="term" value="F:monooxygenase activity"/>
    <property type="evidence" value="ECO:0007669"/>
    <property type="project" value="UniProtKB-KW"/>
</dbReference>
<dbReference type="GO" id="GO:0016132">
    <property type="term" value="P:brassinosteroid biosynthetic process"/>
    <property type="evidence" value="ECO:0007669"/>
    <property type="project" value="TreeGrafter"/>
</dbReference>
<dbReference type="EMBL" id="JAAIUW010000012">
    <property type="protein sequence ID" value="KAF7806160.1"/>
    <property type="molecule type" value="Genomic_DNA"/>
</dbReference>
<evidence type="ECO:0000256" key="3">
    <source>
        <dbReference type="ARBA" id="ARBA00022692"/>
    </source>
</evidence>
<organism evidence="8 9">
    <name type="scientific">Senna tora</name>
    <dbReference type="NCBI Taxonomy" id="362788"/>
    <lineage>
        <taxon>Eukaryota</taxon>
        <taxon>Viridiplantae</taxon>
        <taxon>Streptophyta</taxon>
        <taxon>Embryophyta</taxon>
        <taxon>Tracheophyta</taxon>
        <taxon>Spermatophyta</taxon>
        <taxon>Magnoliopsida</taxon>
        <taxon>eudicotyledons</taxon>
        <taxon>Gunneridae</taxon>
        <taxon>Pentapetalae</taxon>
        <taxon>rosids</taxon>
        <taxon>fabids</taxon>
        <taxon>Fabales</taxon>
        <taxon>Fabaceae</taxon>
        <taxon>Caesalpinioideae</taxon>
        <taxon>Cassia clade</taxon>
        <taxon>Senna</taxon>
    </lineage>
</organism>
<keyword evidence="5" id="KW-0472">Membrane</keyword>
<evidence type="ECO:0000256" key="4">
    <source>
        <dbReference type="ARBA" id="ARBA00022723"/>
    </source>
</evidence>
<dbReference type="OrthoDB" id="2789670at2759"/>
<evidence type="ECO:0000256" key="5">
    <source>
        <dbReference type="ARBA" id="ARBA00022989"/>
    </source>
</evidence>
<dbReference type="PRINTS" id="PR00359">
    <property type="entry name" value="BP450"/>
</dbReference>
<protein>
    <submittedName>
        <fullName evidence="8">Cytochrome P450</fullName>
    </submittedName>
</protein>
<keyword evidence="3" id="KW-0812">Transmembrane</keyword>
<comment type="subcellular location">
    <subcellularLocation>
        <location evidence="1">Membrane</location>
        <topology evidence="1">Single-pass membrane protein</topology>
    </subcellularLocation>
</comment>
<name>A0A834SNV9_9FABA</name>
<keyword evidence="9" id="KW-1185">Reference proteome</keyword>
<dbReference type="Pfam" id="PF00067">
    <property type="entry name" value="p450"/>
    <property type="match status" value="1"/>
</dbReference>
<keyword evidence="7" id="KW-0349">Heme</keyword>
<dbReference type="SUPFAM" id="SSF48264">
    <property type="entry name" value="Cytochrome P450"/>
    <property type="match status" value="1"/>
</dbReference>
<keyword evidence="4 7" id="KW-0479">Metal-binding</keyword>
<gene>
    <name evidence="8" type="ORF">G2W53_038321</name>
</gene>
<dbReference type="GO" id="GO:0016020">
    <property type="term" value="C:membrane"/>
    <property type="evidence" value="ECO:0007669"/>
    <property type="project" value="UniProtKB-SubCell"/>
</dbReference>
<dbReference type="Proteomes" id="UP000634136">
    <property type="component" value="Unassembled WGS sequence"/>
</dbReference>
<dbReference type="PANTHER" id="PTHR24286">
    <property type="entry name" value="CYTOCHROME P450 26"/>
    <property type="match status" value="1"/>
</dbReference>
<keyword evidence="6 7" id="KW-0408">Iron</keyword>
<dbReference type="GO" id="GO:0020037">
    <property type="term" value="F:heme binding"/>
    <property type="evidence" value="ECO:0007669"/>
    <property type="project" value="InterPro"/>
</dbReference>
<dbReference type="InterPro" id="IPR001128">
    <property type="entry name" value="Cyt_P450"/>
</dbReference>
<evidence type="ECO:0000256" key="1">
    <source>
        <dbReference type="ARBA" id="ARBA00004167"/>
    </source>
</evidence>
<evidence type="ECO:0000313" key="9">
    <source>
        <dbReference type="Proteomes" id="UP000634136"/>
    </source>
</evidence>
<dbReference type="GO" id="GO:0016705">
    <property type="term" value="F:oxidoreductase activity, acting on paired donors, with incorporation or reduction of molecular oxygen"/>
    <property type="evidence" value="ECO:0007669"/>
    <property type="project" value="InterPro"/>
</dbReference>
<dbReference type="GO" id="GO:0010268">
    <property type="term" value="P:brassinosteroid homeostasis"/>
    <property type="evidence" value="ECO:0007669"/>
    <property type="project" value="TreeGrafter"/>
</dbReference>
<keyword evidence="7" id="KW-0503">Monooxygenase</keyword>
<evidence type="ECO:0000256" key="2">
    <source>
        <dbReference type="ARBA" id="ARBA00010617"/>
    </source>
</evidence>
<dbReference type="AlphaFoldDB" id="A0A834SNV9"/>
<evidence type="ECO:0000256" key="6">
    <source>
        <dbReference type="ARBA" id="ARBA00023004"/>
    </source>
</evidence>
<dbReference type="GO" id="GO:0016125">
    <property type="term" value="P:sterol metabolic process"/>
    <property type="evidence" value="ECO:0007669"/>
    <property type="project" value="TreeGrafter"/>
</dbReference>
<dbReference type="PANTHER" id="PTHR24286:SF12">
    <property type="entry name" value="CYTOCHROME P450 FAMILY PROTEIN, EXPRESSED"/>
    <property type="match status" value="1"/>
</dbReference>
<dbReference type="PROSITE" id="PS00086">
    <property type="entry name" value="CYTOCHROME_P450"/>
    <property type="match status" value="1"/>
</dbReference>
<dbReference type="Gene3D" id="1.10.630.10">
    <property type="entry name" value="Cytochrome P450"/>
    <property type="match status" value="2"/>
</dbReference>
<keyword evidence="5" id="KW-1133">Transmembrane helix</keyword>
<evidence type="ECO:0000313" key="8">
    <source>
        <dbReference type="EMBL" id="KAF7806160.1"/>
    </source>
</evidence>